<protein>
    <recommendedName>
        <fullName evidence="2">RNase H type-1 domain-containing protein</fullName>
    </recommendedName>
</protein>
<dbReference type="InterPro" id="IPR036397">
    <property type="entry name" value="RNaseH_sf"/>
</dbReference>
<dbReference type="Gene3D" id="3.30.420.10">
    <property type="entry name" value="Ribonuclease H-like superfamily/Ribonuclease H"/>
    <property type="match status" value="1"/>
</dbReference>
<feature type="transmembrane region" description="Helical" evidence="1">
    <location>
        <begin position="225"/>
        <end position="246"/>
    </location>
</feature>
<dbReference type="InterPro" id="IPR012337">
    <property type="entry name" value="RNaseH-like_sf"/>
</dbReference>
<dbReference type="EMBL" id="JAKOGI010000003">
    <property type="protein sequence ID" value="KAJ8452726.1"/>
    <property type="molecule type" value="Genomic_DNA"/>
</dbReference>
<dbReference type="CDD" id="cd06222">
    <property type="entry name" value="RNase_H_like"/>
    <property type="match status" value="1"/>
</dbReference>
<dbReference type="InterPro" id="IPR044730">
    <property type="entry name" value="RNase_H-like_dom_plant"/>
</dbReference>
<dbReference type="Proteomes" id="UP001153076">
    <property type="component" value="Unassembled WGS sequence"/>
</dbReference>
<dbReference type="SUPFAM" id="SSF53098">
    <property type="entry name" value="Ribonuclease H-like"/>
    <property type="match status" value="1"/>
</dbReference>
<evidence type="ECO:0000313" key="3">
    <source>
        <dbReference type="EMBL" id="KAJ8452726.1"/>
    </source>
</evidence>
<proteinExistence type="predicted"/>
<gene>
    <name evidence="3" type="ORF">Cgig2_005062</name>
</gene>
<dbReference type="PANTHER" id="PTHR47074:SF21">
    <property type="entry name" value="RNASE H TYPE-1 DOMAIN-CONTAINING PROTEIN"/>
    <property type="match status" value="1"/>
</dbReference>
<sequence length="263" mass="29371">MWHFSTLGVFTVRTTYHVIRRHWGEAVPTSSSSNHQVFWNKLWSLVVPPRIKMFLWCLCVHALPTKVALSERDTKVCVSDAVVVKWGIWNNCNNCIFRGPKEVVSHALSFVREFEEANKDLAPEPRMACSGWRKPSAGVWKFNFDGAKLGSWGHGWSMVVRDSSGAICATAVQQGTSFCGPEATKANACLFVVKKALELDYEKVIVEGDCLSIIAKLRARSFPNMSVGLILAEIVNLSLSFVFCSFSHVKRMGNRVAHTLAHL</sequence>
<evidence type="ECO:0000259" key="2">
    <source>
        <dbReference type="Pfam" id="PF13456"/>
    </source>
</evidence>
<dbReference type="PANTHER" id="PTHR47074">
    <property type="entry name" value="BNAC02G40300D PROTEIN"/>
    <property type="match status" value="1"/>
</dbReference>
<dbReference type="InterPro" id="IPR052929">
    <property type="entry name" value="RNase_H-like_EbsB-rel"/>
</dbReference>
<dbReference type="OrthoDB" id="1906820at2759"/>
<evidence type="ECO:0000313" key="4">
    <source>
        <dbReference type="Proteomes" id="UP001153076"/>
    </source>
</evidence>
<keyword evidence="4" id="KW-1185">Reference proteome</keyword>
<evidence type="ECO:0000256" key="1">
    <source>
        <dbReference type="SAM" id="Phobius"/>
    </source>
</evidence>
<keyword evidence="1" id="KW-0472">Membrane</keyword>
<reference evidence="3" key="1">
    <citation type="submission" date="2022-04" db="EMBL/GenBank/DDBJ databases">
        <title>Carnegiea gigantea Genome sequencing and assembly v2.</title>
        <authorList>
            <person name="Copetti D."/>
            <person name="Sanderson M.J."/>
            <person name="Burquez A."/>
            <person name="Wojciechowski M.F."/>
        </authorList>
    </citation>
    <scope>NUCLEOTIDE SEQUENCE</scope>
    <source>
        <strain evidence="3">SGP5-SGP5p</strain>
        <tissue evidence="3">Aerial part</tissue>
    </source>
</reference>
<dbReference type="Pfam" id="PF13456">
    <property type="entry name" value="RVT_3"/>
    <property type="match status" value="1"/>
</dbReference>
<dbReference type="GO" id="GO:0004523">
    <property type="term" value="F:RNA-DNA hybrid ribonuclease activity"/>
    <property type="evidence" value="ECO:0007669"/>
    <property type="project" value="InterPro"/>
</dbReference>
<dbReference type="InterPro" id="IPR002156">
    <property type="entry name" value="RNaseH_domain"/>
</dbReference>
<organism evidence="3 4">
    <name type="scientific">Carnegiea gigantea</name>
    <dbReference type="NCBI Taxonomy" id="171969"/>
    <lineage>
        <taxon>Eukaryota</taxon>
        <taxon>Viridiplantae</taxon>
        <taxon>Streptophyta</taxon>
        <taxon>Embryophyta</taxon>
        <taxon>Tracheophyta</taxon>
        <taxon>Spermatophyta</taxon>
        <taxon>Magnoliopsida</taxon>
        <taxon>eudicotyledons</taxon>
        <taxon>Gunneridae</taxon>
        <taxon>Pentapetalae</taxon>
        <taxon>Caryophyllales</taxon>
        <taxon>Cactineae</taxon>
        <taxon>Cactaceae</taxon>
        <taxon>Cactoideae</taxon>
        <taxon>Echinocereeae</taxon>
        <taxon>Carnegiea</taxon>
    </lineage>
</organism>
<feature type="domain" description="RNase H type-1" evidence="2">
    <location>
        <begin position="143"/>
        <end position="262"/>
    </location>
</feature>
<dbReference type="AlphaFoldDB" id="A0A9Q1KXP0"/>
<comment type="caution">
    <text evidence="3">The sequence shown here is derived from an EMBL/GenBank/DDBJ whole genome shotgun (WGS) entry which is preliminary data.</text>
</comment>
<keyword evidence="1" id="KW-1133">Transmembrane helix</keyword>
<name>A0A9Q1KXP0_9CARY</name>
<accession>A0A9Q1KXP0</accession>
<keyword evidence="1" id="KW-0812">Transmembrane</keyword>
<dbReference type="GO" id="GO:0003676">
    <property type="term" value="F:nucleic acid binding"/>
    <property type="evidence" value="ECO:0007669"/>
    <property type="project" value="InterPro"/>
</dbReference>